<dbReference type="RefSeq" id="WP_089419795.1">
    <property type="nucleotide sequence ID" value="NZ_CP022415.1"/>
</dbReference>
<evidence type="ECO:0000313" key="3">
    <source>
        <dbReference type="Proteomes" id="UP000199754"/>
    </source>
</evidence>
<accession>A0A221JYI9</accession>
<dbReference type="AlphaFoldDB" id="A0A221JYI9"/>
<keyword evidence="3" id="KW-1185">Reference proteome</keyword>
<dbReference type="STRING" id="1402135.SAMN05444149_105202"/>
<sequence length="96" mass="10549">MARGPSSPVFLERRSYRRRRMQDAQRLLPVLGMVLWMVPVLWPSGDETGHVSMSAAICYVFGVWCVLIGLSFVLWSGVQHGADDATDTASDPAGDP</sequence>
<keyword evidence="1" id="KW-0812">Transmembrane</keyword>
<organism evidence="2 3">
    <name type="scientific">Pseudosulfitobacter pseudonitzschiae</name>
    <dbReference type="NCBI Taxonomy" id="1402135"/>
    <lineage>
        <taxon>Bacteria</taxon>
        <taxon>Pseudomonadati</taxon>
        <taxon>Pseudomonadota</taxon>
        <taxon>Alphaproteobacteria</taxon>
        <taxon>Rhodobacterales</taxon>
        <taxon>Roseobacteraceae</taxon>
        <taxon>Pseudosulfitobacter</taxon>
    </lineage>
</organism>
<feature type="transmembrane region" description="Helical" evidence="1">
    <location>
        <begin position="51"/>
        <end position="75"/>
    </location>
</feature>
<dbReference type="Proteomes" id="UP000199754">
    <property type="component" value="Chromosome"/>
</dbReference>
<reference evidence="2 3" key="1">
    <citation type="submission" date="2017-07" db="EMBL/GenBank/DDBJ databases">
        <title>Genome Sequence of Sulfitobacter pseudonitzschiae Strain SMR1 Isolated from a culture of the Diatom Skeletonema marinoi.</title>
        <authorList>
            <person name="Topel M."/>
            <person name="Pinder M.I.M."/>
            <person name="Johansson O.N."/>
            <person name="Kourtchenko O."/>
            <person name="Godhe A."/>
            <person name="Clarke A.K."/>
        </authorList>
    </citation>
    <scope>NUCLEOTIDE SEQUENCE [LARGE SCALE GENOMIC DNA]</scope>
    <source>
        <strain evidence="2 3">SMR1</strain>
    </source>
</reference>
<gene>
    <name evidence="2" type="ORF">SULPSESMR1_00970</name>
</gene>
<dbReference type="EMBL" id="CP022415">
    <property type="protein sequence ID" value="ASM71798.1"/>
    <property type="molecule type" value="Genomic_DNA"/>
</dbReference>
<keyword evidence="1" id="KW-0472">Membrane</keyword>
<dbReference type="KEGG" id="spse:SULPSESMR1_00970"/>
<name>A0A221JYI9_9RHOB</name>
<proteinExistence type="predicted"/>
<keyword evidence="1" id="KW-1133">Transmembrane helix</keyword>
<protein>
    <submittedName>
        <fullName evidence="2">Uncharacterized protein</fullName>
    </submittedName>
</protein>
<evidence type="ECO:0000256" key="1">
    <source>
        <dbReference type="SAM" id="Phobius"/>
    </source>
</evidence>
<evidence type="ECO:0000313" key="2">
    <source>
        <dbReference type="EMBL" id="ASM71798.1"/>
    </source>
</evidence>
<feature type="transmembrane region" description="Helical" evidence="1">
    <location>
        <begin position="27"/>
        <end position="45"/>
    </location>
</feature>
<dbReference type="OrthoDB" id="7871801at2"/>